<comment type="caution">
    <text evidence="3">The sequence shown here is derived from an EMBL/GenBank/DDBJ whole genome shotgun (WGS) entry which is preliminary data.</text>
</comment>
<name>A0A6N8FAA6_9GAMM</name>
<keyword evidence="1" id="KW-0902">Two-component regulatory system</keyword>
<dbReference type="EMBL" id="WOCD01000002">
    <property type="protein sequence ID" value="MUH71712.1"/>
    <property type="molecule type" value="Genomic_DNA"/>
</dbReference>
<keyword evidence="4" id="KW-1185">Reference proteome</keyword>
<reference evidence="3 4" key="1">
    <citation type="submission" date="2019-11" db="EMBL/GenBank/DDBJ databases">
        <title>P. haliotis isolates from Z. marina roots.</title>
        <authorList>
            <person name="Cohen M."/>
            <person name="Jospin G."/>
            <person name="Eisen J.A."/>
            <person name="Coil D.A."/>
        </authorList>
    </citation>
    <scope>NUCLEOTIDE SEQUENCE [LARGE SCALE GENOMIC DNA]</scope>
    <source>
        <strain evidence="3 4">UCD-MCMsp1aY</strain>
    </source>
</reference>
<dbReference type="Proteomes" id="UP000439994">
    <property type="component" value="Unassembled WGS sequence"/>
</dbReference>
<dbReference type="RefSeq" id="WP_155694731.1">
    <property type="nucleotide sequence ID" value="NZ_WOCD01000002.1"/>
</dbReference>
<dbReference type="InterPro" id="IPR008207">
    <property type="entry name" value="Sig_transdc_His_kin_Hpt_dom"/>
</dbReference>
<protein>
    <recommendedName>
        <fullName evidence="2">HPt domain-containing protein</fullName>
    </recommendedName>
</protein>
<feature type="domain" description="HPt" evidence="2">
    <location>
        <begin position="25"/>
        <end position="94"/>
    </location>
</feature>
<dbReference type="Pfam" id="PF01627">
    <property type="entry name" value="Hpt"/>
    <property type="match status" value="1"/>
</dbReference>
<gene>
    <name evidence="3" type="ORF">GNP35_03940</name>
</gene>
<dbReference type="Gene3D" id="1.20.120.160">
    <property type="entry name" value="HPT domain"/>
    <property type="match status" value="1"/>
</dbReference>
<evidence type="ECO:0000313" key="4">
    <source>
        <dbReference type="Proteomes" id="UP000439994"/>
    </source>
</evidence>
<evidence type="ECO:0000256" key="1">
    <source>
        <dbReference type="ARBA" id="ARBA00023012"/>
    </source>
</evidence>
<evidence type="ECO:0000259" key="2">
    <source>
        <dbReference type="Pfam" id="PF01627"/>
    </source>
</evidence>
<dbReference type="InterPro" id="IPR036641">
    <property type="entry name" value="HPT_dom_sf"/>
</dbReference>
<sequence length="108" mass="12322">MKNTFCVDDLIMNFEGLPEVMLIDALESYCSEAQVYITELRSADLETSVRHAHSVKTMSKMVGARFMATICEEFEKTEGSGKVKKEHILAHWPEVKIEIETYVASLKY</sequence>
<dbReference type="GO" id="GO:0000160">
    <property type="term" value="P:phosphorelay signal transduction system"/>
    <property type="evidence" value="ECO:0007669"/>
    <property type="project" value="UniProtKB-KW"/>
</dbReference>
<dbReference type="AlphaFoldDB" id="A0A6N8FAA6"/>
<proteinExistence type="predicted"/>
<evidence type="ECO:0000313" key="3">
    <source>
        <dbReference type="EMBL" id="MUH71712.1"/>
    </source>
</evidence>
<dbReference type="OrthoDB" id="6311255at2"/>
<accession>A0A6N8FAA6</accession>
<organism evidence="3 4">
    <name type="scientific">Psychrosphaera haliotis</name>
    <dbReference type="NCBI Taxonomy" id="555083"/>
    <lineage>
        <taxon>Bacteria</taxon>
        <taxon>Pseudomonadati</taxon>
        <taxon>Pseudomonadota</taxon>
        <taxon>Gammaproteobacteria</taxon>
        <taxon>Alteromonadales</taxon>
        <taxon>Pseudoalteromonadaceae</taxon>
        <taxon>Psychrosphaera</taxon>
    </lineage>
</organism>
<dbReference type="CDD" id="cd00088">
    <property type="entry name" value="HPT"/>
    <property type="match status" value="1"/>
</dbReference>
<dbReference type="GO" id="GO:0004672">
    <property type="term" value="F:protein kinase activity"/>
    <property type="evidence" value="ECO:0007669"/>
    <property type="project" value="UniProtKB-ARBA"/>
</dbReference>
<dbReference type="SUPFAM" id="SSF47226">
    <property type="entry name" value="Histidine-containing phosphotransfer domain, HPT domain"/>
    <property type="match status" value="1"/>
</dbReference>